<dbReference type="EMBL" id="CAJNOC010001291">
    <property type="protein sequence ID" value="CAF0851927.1"/>
    <property type="molecule type" value="Genomic_DNA"/>
</dbReference>
<proteinExistence type="predicted"/>
<keyword evidence="2" id="KW-1185">Reference proteome</keyword>
<feature type="non-terminal residue" evidence="1">
    <location>
        <position position="61"/>
    </location>
</feature>
<comment type="caution">
    <text evidence="1">The sequence shown here is derived from an EMBL/GenBank/DDBJ whole genome shotgun (WGS) entry which is preliminary data.</text>
</comment>
<dbReference type="Proteomes" id="UP000663879">
    <property type="component" value="Unassembled WGS sequence"/>
</dbReference>
<accession>A0A813W9Q9</accession>
<sequence>MFGKIDRRLRQAKDKDILLGGMSVLLIGDPGQLLPVGQVPLNDTRLKDNLSKTIFQLYKPT</sequence>
<gene>
    <name evidence="1" type="ORF">OXX778_LOCUS8995</name>
</gene>
<dbReference type="OrthoDB" id="416437at2759"/>
<dbReference type="AlphaFoldDB" id="A0A813W9Q9"/>
<organism evidence="1 2">
    <name type="scientific">Brachionus calyciflorus</name>
    <dbReference type="NCBI Taxonomy" id="104777"/>
    <lineage>
        <taxon>Eukaryota</taxon>
        <taxon>Metazoa</taxon>
        <taxon>Spiralia</taxon>
        <taxon>Gnathifera</taxon>
        <taxon>Rotifera</taxon>
        <taxon>Eurotatoria</taxon>
        <taxon>Monogononta</taxon>
        <taxon>Pseudotrocha</taxon>
        <taxon>Ploima</taxon>
        <taxon>Brachionidae</taxon>
        <taxon>Brachionus</taxon>
    </lineage>
</organism>
<evidence type="ECO:0000313" key="1">
    <source>
        <dbReference type="EMBL" id="CAF0851927.1"/>
    </source>
</evidence>
<protein>
    <recommendedName>
        <fullName evidence="3">ATP-dependent DNA helicase</fullName>
    </recommendedName>
</protein>
<evidence type="ECO:0008006" key="3">
    <source>
        <dbReference type="Google" id="ProtNLM"/>
    </source>
</evidence>
<evidence type="ECO:0000313" key="2">
    <source>
        <dbReference type="Proteomes" id="UP000663879"/>
    </source>
</evidence>
<name>A0A813W9Q9_9BILA</name>
<reference evidence="1" key="1">
    <citation type="submission" date="2021-02" db="EMBL/GenBank/DDBJ databases">
        <authorList>
            <person name="Nowell W R."/>
        </authorList>
    </citation>
    <scope>NUCLEOTIDE SEQUENCE</scope>
    <source>
        <strain evidence="1">Ploen Becks lab</strain>
    </source>
</reference>